<organism evidence="1">
    <name type="scientific">Anguilla anguilla</name>
    <name type="common">European freshwater eel</name>
    <name type="synonym">Muraena anguilla</name>
    <dbReference type="NCBI Taxonomy" id="7936"/>
    <lineage>
        <taxon>Eukaryota</taxon>
        <taxon>Metazoa</taxon>
        <taxon>Chordata</taxon>
        <taxon>Craniata</taxon>
        <taxon>Vertebrata</taxon>
        <taxon>Euteleostomi</taxon>
        <taxon>Actinopterygii</taxon>
        <taxon>Neopterygii</taxon>
        <taxon>Teleostei</taxon>
        <taxon>Anguilliformes</taxon>
        <taxon>Anguillidae</taxon>
        <taxon>Anguilla</taxon>
    </lineage>
</organism>
<proteinExistence type="predicted"/>
<evidence type="ECO:0000313" key="1">
    <source>
        <dbReference type="EMBL" id="JAH54909.1"/>
    </source>
</evidence>
<sequence>MALGMVSSPCPIALNNDCHYQLNVTHGCTHLTIALFT</sequence>
<dbReference type="AlphaFoldDB" id="A0A0E9TML1"/>
<accession>A0A0E9TML1</accession>
<reference evidence="1" key="2">
    <citation type="journal article" date="2015" name="Fish Shellfish Immunol.">
        <title>Early steps in the European eel (Anguilla anguilla)-Vibrio vulnificus interaction in the gills: Role of the RtxA13 toxin.</title>
        <authorList>
            <person name="Callol A."/>
            <person name="Pajuelo D."/>
            <person name="Ebbesson L."/>
            <person name="Teles M."/>
            <person name="MacKenzie S."/>
            <person name="Amaro C."/>
        </authorList>
    </citation>
    <scope>NUCLEOTIDE SEQUENCE</scope>
</reference>
<name>A0A0E9TML1_ANGAN</name>
<dbReference type="EMBL" id="GBXM01053668">
    <property type="protein sequence ID" value="JAH54909.1"/>
    <property type="molecule type" value="Transcribed_RNA"/>
</dbReference>
<protein>
    <submittedName>
        <fullName evidence="1">Uncharacterized protein</fullName>
    </submittedName>
</protein>
<reference evidence="1" key="1">
    <citation type="submission" date="2014-11" db="EMBL/GenBank/DDBJ databases">
        <authorList>
            <person name="Amaro Gonzalez C."/>
        </authorList>
    </citation>
    <scope>NUCLEOTIDE SEQUENCE</scope>
</reference>